<protein>
    <recommendedName>
        <fullName evidence="3">Shikimate kinase</fullName>
    </recommendedName>
</protein>
<sequence length="179" mass="18405">MLRPLVLTGGPAVGKSTCARLLAEALPRAAVVDADDVRQLVVAGAAAPWQGHEGQVQHALGAQNAAGLARGLHGAGFAVVVADVVTPATAAVYRVGLPGCLLVHLRISQAGARRRAATRTVHLTDAEFVLLHDWQAADPPRADVVLDVDGLSLAEQVAEVRRLWEAAGDGQGAAVGSSR</sequence>
<name>A0A1H1MYW2_9ACTN</name>
<dbReference type="Gene3D" id="3.40.50.300">
    <property type="entry name" value="P-loop containing nucleotide triphosphate hydrolases"/>
    <property type="match status" value="1"/>
</dbReference>
<organism evidence="1 2">
    <name type="scientific">Friedmanniella luteola</name>
    <dbReference type="NCBI Taxonomy" id="546871"/>
    <lineage>
        <taxon>Bacteria</taxon>
        <taxon>Bacillati</taxon>
        <taxon>Actinomycetota</taxon>
        <taxon>Actinomycetes</taxon>
        <taxon>Propionibacteriales</taxon>
        <taxon>Nocardioidaceae</taxon>
        <taxon>Friedmanniella</taxon>
    </lineage>
</organism>
<evidence type="ECO:0008006" key="3">
    <source>
        <dbReference type="Google" id="ProtNLM"/>
    </source>
</evidence>
<dbReference type="Proteomes" id="UP000199092">
    <property type="component" value="Chromosome I"/>
</dbReference>
<dbReference type="SUPFAM" id="SSF52540">
    <property type="entry name" value="P-loop containing nucleoside triphosphate hydrolases"/>
    <property type="match status" value="1"/>
</dbReference>
<keyword evidence="2" id="KW-1185">Reference proteome</keyword>
<dbReference type="AlphaFoldDB" id="A0A1H1MYW2"/>
<proteinExistence type="predicted"/>
<accession>A0A1H1MYW2</accession>
<evidence type="ECO:0000313" key="1">
    <source>
        <dbReference type="EMBL" id="SDR91817.1"/>
    </source>
</evidence>
<dbReference type="STRING" id="546871.SAMN04488543_0746"/>
<evidence type="ECO:0000313" key="2">
    <source>
        <dbReference type="Proteomes" id="UP000199092"/>
    </source>
</evidence>
<reference evidence="1 2" key="1">
    <citation type="submission" date="2016-10" db="EMBL/GenBank/DDBJ databases">
        <authorList>
            <person name="de Groot N.N."/>
        </authorList>
    </citation>
    <scope>NUCLEOTIDE SEQUENCE [LARGE SCALE GENOMIC DNA]</scope>
    <source>
        <strain evidence="1 2">DSM 21741</strain>
    </source>
</reference>
<dbReference type="EMBL" id="LT629749">
    <property type="protein sequence ID" value="SDR91817.1"/>
    <property type="molecule type" value="Genomic_DNA"/>
</dbReference>
<dbReference type="InterPro" id="IPR027417">
    <property type="entry name" value="P-loop_NTPase"/>
</dbReference>
<dbReference type="OrthoDB" id="3536539at2"/>
<gene>
    <name evidence="1" type="ORF">SAMN04488543_0746</name>
</gene>
<dbReference type="RefSeq" id="WP_091410304.1">
    <property type="nucleotide sequence ID" value="NZ_LT629749.1"/>
</dbReference>